<feature type="transmembrane region" description="Helical" evidence="2">
    <location>
        <begin position="165"/>
        <end position="187"/>
    </location>
</feature>
<dbReference type="EMBL" id="PIOC01000032">
    <property type="protein sequence ID" value="RDW15819.1"/>
    <property type="molecule type" value="Genomic_DNA"/>
</dbReference>
<keyword evidence="2" id="KW-1133">Transmembrane helix</keyword>
<name>A0A3D8PKQ1_9BACI</name>
<comment type="similarity">
    <text evidence="1">Belongs to the peptidase M56 family.</text>
</comment>
<dbReference type="Proteomes" id="UP000257143">
    <property type="component" value="Unassembled WGS sequence"/>
</dbReference>
<feature type="transmembrane region" description="Helical" evidence="2">
    <location>
        <begin position="104"/>
        <end position="126"/>
    </location>
</feature>
<dbReference type="Pfam" id="PF00905">
    <property type="entry name" value="Transpeptidase"/>
    <property type="match status" value="1"/>
</dbReference>
<keyword evidence="2" id="KW-0472">Membrane</keyword>
<dbReference type="OrthoDB" id="9762883at2"/>
<dbReference type="RefSeq" id="WP_115774873.1">
    <property type="nucleotide sequence ID" value="NZ_PIOC01000032.1"/>
</dbReference>
<evidence type="ECO:0000256" key="1">
    <source>
        <dbReference type="ARBA" id="ARBA00011075"/>
    </source>
</evidence>
<dbReference type="InterPro" id="IPR012338">
    <property type="entry name" value="Beta-lactam/transpept-like"/>
</dbReference>
<dbReference type="CDD" id="cd07341">
    <property type="entry name" value="M56_BlaR1_MecR1_like"/>
    <property type="match status" value="1"/>
</dbReference>
<feature type="transmembrane region" description="Helical" evidence="2">
    <location>
        <begin position="6"/>
        <end position="23"/>
    </location>
</feature>
<dbReference type="PANTHER" id="PTHR34978:SF3">
    <property type="entry name" value="SLR0241 PROTEIN"/>
    <property type="match status" value="1"/>
</dbReference>
<dbReference type="InterPro" id="IPR052173">
    <property type="entry name" value="Beta-lactam_resp_regulator"/>
</dbReference>
<dbReference type="GO" id="GO:0008658">
    <property type="term" value="F:penicillin binding"/>
    <property type="evidence" value="ECO:0007669"/>
    <property type="project" value="InterPro"/>
</dbReference>
<keyword evidence="2" id="KW-0812">Transmembrane</keyword>
<dbReference type="AlphaFoldDB" id="A0A3D8PKQ1"/>
<dbReference type="Pfam" id="PF05569">
    <property type="entry name" value="Peptidase_M56"/>
    <property type="match status" value="1"/>
</dbReference>
<feature type="transmembrane region" description="Helical" evidence="2">
    <location>
        <begin position="35"/>
        <end position="52"/>
    </location>
</feature>
<feature type="domain" description="Peptidase M56" evidence="4">
    <location>
        <begin position="11"/>
        <end position="303"/>
    </location>
</feature>
<dbReference type="PANTHER" id="PTHR34978">
    <property type="entry name" value="POSSIBLE SENSOR-TRANSDUCER PROTEIN BLAR"/>
    <property type="match status" value="1"/>
</dbReference>
<dbReference type="SUPFAM" id="SSF56601">
    <property type="entry name" value="beta-lactamase/transpeptidase-like"/>
    <property type="match status" value="1"/>
</dbReference>
<protein>
    <submittedName>
        <fullName evidence="5">BlaR1 family beta-lactam sensor/signal transducer</fullName>
    </submittedName>
</protein>
<organism evidence="5 6">
    <name type="scientific">Oceanobacillus arenosus</name>
    <dbReference type="NCBI Taxonomy" id="1229153"/>
    <lineage>
        <taxon>Bacteria</taxon>
        <taxon>Bacillati</taxon>
        <taxon>Bacillota</taxon>
        <taxon>Bacilli</taxon>
        <taxon>Bacillales</taxon>
        <taxon>Bacillaceae</taxon>
        <taxon>Oceanobacillus</taxon>
    </lineage>
</organism>
<evidence type="ECO:0000313" key="6">
    <source>
        <dbReference type="Proteomes" id="UP000257143"/>
    </source>
</evidence>
<reference evidence="6" key="1">
    <citation type="submission" date="2017-11" db="EMBL/GenBank/DDBJ databases">
        <authorList>
            <person name="Zhu W."/>
        </authorList>
    </citation>
    <scope>NUCLEOTIDE SEQUENCE [LARGE SCALE GENOMIC DNA]</scope>
    <source>
        <strain evidence="6">CAU 1183</strain>
    </source>
</reference>
<proteinExistence type="inferred from homology"/>
<dbReference type="InterPro" id="IPR001460">
    <property type="entry name" value="PCN-bd_Tpept"/>
</dbReference>
<evidence type="ECO:0000256" key="2">
    <source>
        <dbReference type="SAM" id="Phobius"/>
    </source>
</evidence>
<comment type="caution">
    <text evidence="5">The sequence shown here is derived from an EMBL/GenBank/DDBJ whole genome shotgun (WGS) entry which is preliminary data.</text>
</comment>
<keyword evidence="6" id="KW-1185">Reference proteome</keyword>
<dbReference type="Gene3D" id="3.40.710.10">
    <property type="entry name" value="DD-peptidase/beta-lactamase superfamily"/>
    <property type="match status" value="1"/>
</dbReference>
<feature type="domain" description="Penicillin-binding protein transpeptidase" evidence="3">
    <location>
        <begin position="374"/>
        <end position="584"/>
    </location>
</feature>
<feature type="transmembrane region" description="Helical" evidence="2">
    <location>
        <begin position="217"/>
        <end position="239"/>
    </location>
</feature>
<evidence type="ECO:0000313" key="5">
    <source>
        <dbReference type="EMBL" id="RDW15819.1"/>
    </source>
</evidence>
<sequence>MSVSDFIINFILSSLTVGIIMLIKKVFHKQLSAKWQYNLWFLLLLVLLLPFLPNDSIHFDTHFHSVDMNDMSAITAAKDEKTAAVNNANWMEDFTLSVQRSSSAILNIAAASIWISGMIVLAVVMLHAGLKLKRIKGTMAKLKDEEALIIFNQCKQQLDISGKLIVGESALVNSPMTFGLLKTYIVLPERFDEWLSKEEIKYIFLHELTHYKSKDILINYAAAIFQILYWFNPLVWFAFKEMRLDREIACDAAVLHALDEDCYTDYGHTILNFIDGSSKQRNFTLANQLNGSKKQVEKRIKKIASFKRDLRLQKLKSAVIFMMAGVLLLVSQIPFVSAMGQANNRYDFDGGKVTYEDLSDYFNEYEGSFVLYDKQADKYHIYNEDQSTLRVSPNSTYKIYSALFGLESNIITDGNSTLRWNGEKYPYASWNMDQDLDTAMADSVTWYFQELDEKMPLRTIQSNLKKIGYGNYDVSGGIEQYWLESSLKISPVEQVQLLEAFYSNKFGFKEKHVQTVKDTLLLEDNDDLQLSGKTGTGTVNGRSINGWFIGYVEEKDNTYFFATNIQHKDHALGSRAAEITLSILKDKGIY</sequence>
<dbReference type="NCBIfam" id="NF000326">
    <property type="entry name" value="blaR1_generic"/>
    <property type="match status" value="1"/>
</dbReference>
<evidence type="ECO:0000259" key="3">
    <source>
        <dbReference type="Pfam" id="PF00905"/>
    </source>
</evidence>
<accession>A0A3D8PKQ1</accession>
<gene>
    <name evidence="5" type="ORF">CWR48_19020</name>
</gene>
<dbReference type="InterPro" id="IPR008756">
    <property type="entry name" value="Peptidase_M56"/>
</dbReference>
<evidence type="ECO:0000259" key="4">
    <source>
        <dbReference type="Pfam" id="PF05569"/>
    </source>
</evidence>
<feature type="transmembrane region" description="Helical" evidence="2">
    <location>
        <begin position="317"/>
        <end position="335"/>
    </location>
</feature>